<gene>
    <name evidence="1" type="ORF">GCM10022214_01470</name>
</gene>
<accession>A0ABP7UYL2</accession>
<name>A0ABP7UYL2_9ACTN</name>
<organism evidence="1 2">
    <name type="scientific">Actinomadura miaoliensis</name>
    <dbReference type="NCBI Taxonomy" id="430685"/>
    <lineage>
        <taxon>Bacteria</taxon>
        <taxon>Bacillati</taxon>
        <taxon>Actinomycetota</taxon>
        <taxon>Actinomycetes</taxon>
        <taxon>Streptosporangiales</taxon>
        <taxon>Thermomonosporaceae</taxon>
        <taxon>Actinomadura</taxon>
    </lineage>
</organism>
<dbReference type="RefSeq" id="WP_344939270.1">
    <property type="nucleotide sequence ID" value="NZ_BAAAZG010000001.1"/>
</dbReference>
<protein>
    <submittedName>
        <fullName evidence="1">Uncharacterized protein</fullName>
    </submittedName>
</protein>
<comment type="caution">
    <text evidence="1">The sequence shown here is derived from an EMBL/GenBank/DDBJ whole genome shotgun (WGS) entry which is preliminary data.</text>
</comment>
<dbReference type="Proteomes" id="UP001500683">
    <property type="component" value="Unassembled WGS sequence"/>
</dbReference>
<sequence>MAADEAGLETRGGGPLLGFASRVLAPAGVLTAELYGFGYPFRWR</sequence>
<evidence type="ECO:0000313" key="2">
    <source>
        <dbReference type="Proteomes" id="UP001500683"/>
    </source>
</evidence>
<keyword evidence="2" id="KW-1185">Reference proteome</keyword>
<evidence type="ECO:0000313" key="1">
    <source>
        <dbReference type="EMBL" id="GAA4054393.1"/>
    </source>
</evidence>
<reference evidence="2" key="1">
    <citation type="journal article" date="2019" name="Int. J. Syst. Evol. Microbiol.">
        <title>The Global Catalogue of Microorganisms (GCM) 10K type strain sequencing project: providing services to taxonomists for standard genome sequencing and annotation.</title>
        <authorList>
            <consortium name="The Broad Institute Genomics Platform"/>
            <consortium name="The Broad Institute Genome Sequencing Center for Infectious Disease"/>
            <person name="Wu L."/>
            <person name="Ma J."/>
        </authorList>
    </citation>
    <scope>NUCLEOTIDE SEQUENCE [LARGE SCALE GENOMIC DNA]</scope>
    <source>
        <strain evidence="2">JCM 16702</strain>
    </source>
</reference>
<proteinExistence type="predicted"/>
<dbReference type="EMBL" id="BAAAZG010000001">
    <property type="protein sequence ID" value="GAA4054393.1"/>
    <property type="molecule type" value="Genomic_DNA"/>
</dbReference>